<feature type="region of interest" description="Disordered" evidence="2">
    <location>
        <begin position="611"/>
        <end position="631"/>
    </location>
</feature>
<dbReference type="PANTHER" id="PTHR11439">
    <property type="entry name" value="GAG-POL-RELATED RETROTRANSPOSON"/>
    <property type="match status" value="1"/>
</dbReference>
<evidence type="ECO:0000313" key="4">
    <source>
        <dbReference type="EMBL" id="GEY98282.1"/>
    </source>
</evidence>
<protein>
    <recommendedName>
        <fullName evidence="3">Reverse transcriptase Ty1/copia-type domain-containing protein</fullName>
    </recommendedName>
</protein>
<organism evidence="4">
    <name type="scientific">Tanacetum cinerariifolium</name>
    <name type="common">Dalmatian daisy</name>
    <name type="synonym">Chrysanthemum cinerariifolium</name>
    <dbReference type="NCBI Taxonomy" id="118510"/>
    <lineage>
        <taxon>Eukaryota</taxon>
        <taxon>Viridiplantae</taxon>
        <taxon>Streptophyta</taxon>
        <taxon>Embryophyta</taxon>
        <taxon>Tracheophyta</taxon>
        <taxon>Spermatophyta</taxon>
        <taxon>Magnoliopsida</taxon>
        <taxon>eudicotyledons</taxon>
        <taxon>Gunneridae</taxon>
        <taxon>Pentapetalae</taxon>
        <taxon>asterids</taxon>
        <taxon>campanulids</taxon>
        <taxon>Asterales</taxon>
        <taxon>Asteraceae</taxon>
        <taxon>Asteroideae</taxon>
        <taxon>Anthemideae</taxon>
        <taxon>Anthemidinae</taxon>
        <taxon>Tanacetum</taxon>
    </lineage>
</organism>
<reference evidence="4" key="1">
    <citation type="journal article" date="2019" name="Sci. Rep.">
        <title>Draft genome of Tanacetum cinerariifolium, the natural source of mosquito coil.</title>
        <authorList>
            <person name="Yamashiro T."/>
            <person name="Shiraishi A."/>
            <person name="Satake H."/>
            <person name="Nakayama K."/>
        </authorList>
    </citation>
    <scope>NUCLEOTIDE SEQUENCE</scope>
</reference>
<dbReference type="InterPro" id="IPR021109">
    <property type="entry name" value="Peptidase_aspartic_dom_sf"/>
</dbReference>
<feature type="compositionally biased region" description="Basic and acidic residues" evidence="2">
    <location>
        <begin position="616"/>
        <end position="631"/>
    </location>
</feature>
<dbReference type="EMBL" id="BKCJ010228841">
    <property type="protein sequence ID" value="GEY98282.1"/>
    <property type="molecule type" value="Genomic_DNA"/>
</dbReference>
<keyword evidence="1" id="KW-0175">Coiled coil</keyword>
<dbReference type="PANTHER" id="PTHR11439:SF495">
    <property type="entry name" value="REVERSE TRANSCRIPTASE, RNA-DEPENDENT DNA POLYMERASE-RELATED"/>
    <property type="match status" value="1"/>
</dbReference>
<dbReference type="Gene3D" id="2.40.70.10">
    <property type="entry name" value="Acid Proteases"/>
    <property type="match status" value="1"/>
</dbReference>
<dbReference type="AlphaFoldDB" id="A0A699I2P6"/>
<feature type="coiled-coil region" evidence="1">
    <location>
        <begin position="456"/>
        <end position="519"/>
    </location>
</feature>
<evidence type="ECO:0000256" key="2">
    <source>
        <dbReference type="SAM" id="MobiDB-lite"/>
    </source>
</evidence>
<name>A0A699I2P6_TANCI</name>
<comment type="caution">
    <text evidence="4">The sequence shown here is derived from an EMBL/GenBank/DDBJ whole genome shotgun (WGS) entry which is preliminary data.</text>
</comment>
<evidence type="ECO:0000259" key="3">
    <source>
        <dbReference type="Pfam" id="PF07727"/>
    </source>
</evidence>
<proteinExistence type="predicted"/>
<sequence>MDVKSAFLYGTIDEEVYVMQPLGFQNLEFLDRVYKVKKAMYGLHQAPRAWLANTPMDKENPWGKDGPGKDVELHLYRSMIGSLMYLTAYKPDIMFAVCACARYQVTPKECHLHAVKRIFRYLKGHPKLGLWYPKESPFDLCKKHTIVATSITKAEYVAAASGCGQVLWIQNQMLDYSNLIMAKLAFCDYHNMIAILEKTEHNIDFHPIMDFIEASHIRYALTINPTVYVSHIPQFWSIARIETTNEETIILATVDGKPRTISKSSLRRHLKLNDAKGISSLPDTELFENLSLMGYNILPNQRFTFQKGQFSHQWKQYFRRATWIAQSKALFPASDKLVSLLRDDSQGEAFPTITSLDVGQDRENIIKTSALPHESTPRVTSLDADEGREEVIVKRSSNDTEEMVNVLSFMEATNILTSGVVAVSVSPVAAAITFGKEKVVESEVPSKRKLQEQIDAEVTKEMEEDFERENKRLNEQIARDSEIARLHAEEALKMMIEGMDRTNEVIAKHLQKYEQSKAELTIREKIELINELVKYQDHHVKILKYQVQQSKPLSKKEQREFYMSILRSHAGWKTKHFKGMTLEEIKEKFIPVWKQLEDFVAMSSTEKGERMKRKGLKLDEGSAKRMKTSEDVSKEDLKGMMQLVPIEEFDREDLHQLWTLVKETLSIRQAIKNKEKELWVKLKRLFEPNFEDRLWTHNHNLMHDPLDWKLYDTCGVHHVFTKDQDIFMLVERDYPLRRGLATVMICNKLQMENYLQMANDLILKIHNIANNFIILDMPEDVKVPLILGRPFLSTAHAKIDVFKRKITLRVGNEKIIFKSVKPASKLRVFMLGLREHIELDLEARLMGETSVLNRSLDPLYGDYIELNDLNVPLELKRYQVDDLMPTIKEVMENMDGYRDQDMGDIILEEPFYKASFVEAIWFDGLITILNVIMKYLVKISKKARILELTRRHLKINVLISYTSYPSWKIRRICACTSLKIR</sequence>
<dbReference type="InterPro" id="IPR013103">
    <property type="entry name" value="RVT_2"/>
</dbReference>
<gene>
    <name evidence="4" type="ORF">Tci_470256</name>
</gene>
<feature type="domain" description="Reverse transcriptase Ty1/copia-type" evidence="3">
    <location>
        <begin position="1"/>
        <end position="52"/>
    </location>
</feature>
<dbReference type="Pfam" id="PF07727">
    <property type="entry name" value="RVT_2"/>
    <property type="match status" value="1"/>
</dbReference>
<evidence type="ECO:0000256" key="1">
    <source>
        <dbReference type="SAM" id="Coils"/>
    </source>
</evidence>
<accession>A0A699I2P6</accession>